<dbReference type="GO" id="GO:0005737">
    <property type="term" value="C:cytoplasm"/>
    <property type="evidence" value="ECO:0007669"/>
    <property type="project" value="TreeGrafter"/>
</dbReference>
<dbReference type="Proteomes" id="UP000002791">
    <property type="component" value="Chromosome"/>
</dbReference>
<keyword evidence="1" id="KW-0472">Membrane</keyword>
<dbReference type="AlphaFoldDB" id="H5XLP3"/>
<dbReference type="STRING" id="882082.SaccyDRAFT_2048"/>
<dbReference type="OrthoDB" id="5242140at2"/>
<sequence length="380" mass="41943">MTEVDYYAVLGVERAASTAEIKSAYRSRVRRAHPDAGGSAEEFQLLRQAYDTLSDPMLRAAYDRRGRWPALALAAERRAARRAEPRRFGEDPDFVPPTPTIDVRDLPWWDLVEGAFRVHYAHPGSPGHAPAGGALLGAALLPLPLVVPFAFSAWLAAVWALLVVSAAATGVLLVRRHLESLRAVRSFRSEFGDRIVFGTPGSEDDEVAQRLTAEVFQRYLTRLPGVRIFHGLAWPDSVFADIDHAVLCGRRLVLVESKSWLPGHYGLADDATLTRNGRRFRGGGTQLSTSVEAFRRLLPDVEVRGALVLYPSREGEITTDDWTPDDLADLDHLDVPPPMTPEQFVRLLGDWLAAEPVTVDRHVFRTVLGQVVGSSTASRT</sequence>
<evidence type="ECO:0000256" key="1">
    <source>
        <dbReference type="SAM" id="Phobius"/>
    </source>
</evidence>
<keyword evidence="4" id="KW-1185">Reference proteome</keyword>
<dbReference type="RefSeq" id="WP_005455862.1">
    <property type="nucleotide sequence ID" value="NZ_CM001440.1"/>
</dbReference>
<dbReference type="InterPro" id="IPR001623">
    <property type="entry name" value="DnaJ_domain"/>
</dbReference>
<evidence type="ECO:0000313" key="4">
    <source>
        <dbReference type="Proteomes" id="UP000002791"/>
    </source>
</evidence>
<evidence type="ECO:0000259" key="2">
    <source>
        <dbReference type="PROSITE" id="PS50076"/>
    </source>
</evidence>
<dbReference type="InterPro" id="IPR018253">
    <property type="entry name" value="DnaJ_domain_CS"/>
</dbReference>
<feature type="domain" description="J" evidence="2">
    <location>
        <begin position="5"/>
        <end position="66"/>
    </location>
</feature>
<dbReference type="eggNOG" id="COG0484">
    <property type="taxonomic scope" value="Bacteria"/>
</dbReference>
<dbReference type="SUPFAM" id="SSF46565">
    <property type="entry name" value="Chaperone J-domain"/>
    <property type="match status" value="1"/>
</dbReference>
<proteinExistence type="predicted"/>
<dbReference type="GO" id="GO:0051082">
    <property type="term" value="F:unfolded protein binding"/>
    <property type="evidence" value="ECO:0007669"/>
    <property type="project" value="TreeGrafter"/>
</dbReference>
<dbReference type="SMART" id="SM00271">
    <property type="entry name" value="DnaJ"/>
    <property type="match status" value="1"/>
</dbReference>
<keyword evidence="1" id="KW-0812">Transmembrane</keyword>
<evidence type="ECO:0000313" key="3">
    <source>
        <dbReference type="EMBL" id="EHR60941.1"/>
    </source>
</evidence>
<dbReference type="EMBL" id="CM001440">
    <property type="protein sequence ID" value="EHR60941.1"/>
    <property type="molecule type" value="Genomic_DNA"/>
</dbReference>
<dbReference type="PRINTS" id="PR00625">
    <property type="entry name" value="JDOMAIN"/>
</dbReference>
<accession>H5XLP3</accession>
<reference evidence="3 4" key="1">
    <citation type="submission" date="2011-11" db="EMBL/GenBank/DDBJ databases">
        <title>The Noncontiguous Finished sequence of Saccharomonospora cyanea NA-134.</title>
        <authorList>
            <consortium name="US DOE Joint Genome Institute"/>
            <person name="Lucas S."/>
            <person name="Han J."/>
            <person name="Lapidus A."/>
            <person name="Cheng J.-F."/>
            <person name="Goodwin L."/>
            <person name="Pitluck S."/>
            <person name="Peters L."/>
            <person name="Ovchinnikova G."/>
            <person name="Lu M."/>
            <person name="Detter J.C."/>
            <person name="Han C."/>
            <person name="Tapia R."/>
            <person name="Land M."/>
            <person name="Hauser L."/>
            <person name="Kyrpides N."/>
            <person name="Ivanova N."/>
            <person name="Pagani I."/>
            <person name="Brambilla E.-M."/>
            <person name="Klenk H.-P."/>
            <person name="Woyke T."/>
        </authorList>
    </citation>
    <scope>NUCLEOTIDE SEQUENCE [LARGE SCALE GENOMIC DNA]</scope>
    <source>
        <strain evidence="3 4">NA-134</strain>
    </source>
</reference>
<gene>
    <name evidence="3" type="ORF">SaccyDRAFT_2048</name>
</gene>
<dbReference type="Pfam" id="PF00226">
    <property type="entry name" value="DnaJ"/>
    <property type="match status" value="1"/>
</dbReference>
<dbReference type="PROSITE" id="PS00636">
    <property type="entry name" value="DNAJ_1"/>
    <property type="match status" value="1"/>
</dbReference>
<feature type="transmembrane region" description="Helical" evidence="1">
    <location>
        <begin position="153"/>
        <end position="174"/>
    </location>
</feature>
<dbReference type="PANTHER" id="PTHR43096">
    <property type="entry name" value="DNAJ HOMOLOG 1, MITOCHONDRIAL-RELATED"/>
    <property type="match status" value="1"/>
</dbReference>
<dbReference type="Gene3D" id="1.10.287.110">
    <property type="entry name" value="DnaJ domain"/>
    <property type="match status" value="1"/>
</dbReference>
<name>H5XLP3_9PSEU</name>
<dbReference type="InterPro" id="IPR011528">
    <property type="entry name" value="NERD"/>
</dbReference>
<dbReference type="PROSITE" id="PS50076">
    <property type="entry name" value="DNAJ_2"/>
    <property type="match status" value="1"/>
</dbReference>
<keyword evidence="1" id="KW-1133">Transmembrane helix</keyword>
<dbReference type="Pfam" id="PF08378">
    <property type="entry name" value="NERD"/>
    <property type="match status" value="1"/>
</dbReference>
<protein>
    <submittedName>
        <fullName evidence="3">DnaJ-class molecular chaperone with C-terminal Zn finger domain</fullName>
    </submittedName>
</protein>
<dbReference type="CDD" id="cd06257">
    <property type="entry name" value="DnaJ"/>
    <property type="match status" value="1"/>
</dbReference>
<dbReference type="HOGENOM" id="CLU_762155_0_0_11"/>
<dbReference type="InterPro" id="IPR036869">
    <property type="entry name" value="J_dom_sf"/>
</dbReference>
<dbReference type="PANTHER" id="PTHR43096:SF58">
    <property type="entry name" value="CHAPERONE DNAJ-DOMAIN SUPERFAMILY PROTEIN"/>
    <property type="match status" value="1"/>
</dbReference>
<dbReference type="GO" id="GO:0042026">
    <property type="term" value="P:protein refolding"/>
    <property type="evidence" value="ECO:0007669"/>
    <property type="project" value="TreeGrafter"/>
</dbReference>
<organism evidence="3 4">
    <name type="scientific">Saccharomonospora cyanea NA-134</name>
    <dbReference type="NCBI Taxonomy" id="882082"/>
    <lineage>
        <taxon>Bacteria</taxon>
        <taxon>Bacillati</taxon>
        <taxon>Actinomycetota</taxon>
        <taxon>Actinomycetes</taxon>
        <taxon>Pseudonocardiales</taxon>
        <taxon>Pseudonocardiaceae</taxon>
        <taxon>Saccharomonospora</taxon>
    </lineage>
</organism>